<gene>
    <name evidence="9" type="ORF">g.15080</name>
</gene>
<keyword evidence="5 6" id="KW-0472">Membrane</keyword>
<evidence type="ECO:0000256" key="3">
    <source>
        <dbReference type="ARBA" id="ARBA00022692"/>
    </source>
</evidence>
<evidence type="ECO:0000256" key="6">
    <source>
        <dbReference type="SAM" id="Phobius"/>
    </source>
</evidence>
<dbReference type="GO" id="GO:0000822">
    <property type="term" value="F:inositol hexakisphosphate binding"/>
    <property type="evidence" value="ECO:0007669"/>
    <property type="project" value="TreeGrafter"/>
</dbReference>
<keyword evidence="3 6" id="KW-0812">Transmembrane</keyword>
<feature type="transmembrane region" description="Helical" evidence="6">
    <location>
        <begin position="365"/>
        <end position="388"/>
    </location>
</feature>
<evidence type="ECO:0000256" key="4">
    <source>
        <dbReference type="ARBA" id="ARBA00022989"/>
    </source>
</evidence>
<comment type="subcellular location">
    <subcellularLocation>
        <location evidence="1">Membrane</location>
        <topology evidence="1">Multi-pass membrane protein</topology>
    </subcellularLocation>
</comment>
<sequence>MKFAEHLSAHITPEWRKQYINYEEMKSMLYYAEEQAPSAELVGPDILSRYLAKFDEQFFHYCDKELTKINTFYSEKLAEATRKFGNLRSELSESQEDEFQAKEGFFSNRPKILRKRNVPARKIQELKLAFSEFYLSLILLQNYQNLNFTGFRKILKKHDKLLHVDVGAHWRSENVETSHFYINKDIDRLIQETESTVTQELEGGDRQRAMKRLRVPPLGEQQSPWTTFKVGLFSGAFVILLIAVIIAGIFSSDQIELKIAAKLYRGPGLIVEFLFLMGINVYGWRSSGVNHVLIFELDPRNHLSEQHIMELAAIFGVIWCLSLLCFIFSSSLAIPPYINPIVLIMIMALFLLNPTRTFRHEARFWVIKVLGRILASPFFYVGFADFWLADQLTSLVPALLDFHYFICFYIKNRNGDWMTSGDGITCDKEFSFRPLVACLPAWFRFAQCLRRYRDTKEGFPHLANAVKYSTTFFVVLFSFLHSANTSNYPLTNENPYFYLWIFASIVSSCYAYTWDIKMDWGLFDKKAGDNKFLREEIVYSSKGYYYFAIITDFILRFGWAFSISLTEMGYIHGDLMISILSPLEVFRRFVWNFFRLENEHLNNCGKFRAVRDISVAPLDSSDQTQILCMMDDTEGVFNRHKRKQGFVAKKRTDRLIGARGESTED</sequence>
<protein>
    <recommendedName>
        <fullName evidence="10">SPX domain-containing protein</fullName>
    </recommendedName>
</protein>
<dbReference type="GO" id="GO:0016036">
    <property type="term" value="P:cellular response to phosphate starvation"/>
    <property type="evidence" value="ECO:0007669"/>
    <property type="project" value="TreeGrafter"/>
</dbReference>
<feature type="transmembrane region" description="Helical" evidence="6">
    <location>
        <begin position="495"/>
        <end position="513"/>
    </location>
</feature>
<evidence type="ECO:0000256" key="1">
    <source>
        <dbReference type="ARBA" id="ARBA00004141"/>
    </source>
</evidence>
<dbReference type="PROSITE" id="PS51382">
    <property type="entry name" value="SPX"/>
    <property type="match status" value="1"/>
</dbReference>
<dbReference type="GO" id="GO:0006817">
    <property type="term" value="P:phosphate ion transport"/>
    <property type="evidence" value="ECO:0007669"/>
    <property type="project" value="TreeGrafter"/>
</dbReference>
<feature type="domain" description="EXS" evidence="7">
    <location>
        <begin position="424"/>
        <end position="628"/>
    </location>
</feature>
<dbReference type="InterPro" id="IPR004342">
    <property type="entry name" value="EXS_C"/>
</dbReference>
<dbReference type="Pfam" id="PF03105">
    <property type="entry name" value="SPX"/>
    <property type="match status" value="3"/>
</dbReference>
<organism evidence="9">
    <name type="scientific">Clastoptera arizonana</name>
    <name type="common">Arizona spittle bug</name>
    <dbReference type="NCBI Taxonomy" id="38151"/>
    <lineage>
        <taxon>Eukaryota</taxon>
        <taxon>Metazoa</taxon>
        <taxon>Ecdysozoa</taxon>
        <taxon>Arthropoda</taxon>
        <taxon>Hexapoda</taxon>
        <taxon>Insecta</taxon>
        <taxon>Pterygota</taxon>
        <taxon>Neoptera</taxon>
        <taxon>Paraneoptera</taxon>
        <taxon>Hemiptera</taxon>
        <taxon>Auchenorrhyncha</taxon>
        <taxon>Cercopoidea</taxon>
        <taxon>Clastopteridae</taxon>
        <taxon>Clastoptera</taxon>
    </lineage>
</organism>
<evidence type="ECO:0000256" key="5">
    <source>
        <dbReference type="ARBA" id="ARBA00023136"/>
    </source>
</evidence>
<dbReference type="PANTHER" id="PTHR10783">
    <property type="entry name" value="XENOTROPIC AND POLYTROPIC RETROVIRUS RECEPTOR 1-RELATED"/>
    <property type="match status" value="1"/>
</dbReference>
<evidence type="ECO:0000313" key="9">
    <source>
        <dbReference type="EMBL" id="JAS19454.1"/>
    </source>
</evidence>
<feature type="transmembrane region" description="Helical" evidence="6">
    <location>
        <begin position="311"/>
        <end position="331"/>
    </location>
</feature>
<dbReference type="GO" id="GO:0005794">
    <property type="term" value="C:Golgi apparatus"/>
    <property type="evidence" value="ECO:0007669"/>
    <property type="project" value="TreeGrafter"/>
</dbReference>
<evidence type="ECO:0000259" key="8">
    <source>
        <dbReference type="PROSITE" id="PS51382"/>
    </source>
</evidence>
<feature type="domain" description="SPX" evidence="8">
    <location>
        <begin position="1"/>
        <end position="172"/>
    </location>
</feature>
<dbReference type="EMBL" id="GEDC01017844">
    <property type="protein sequence ID" value="JAS19454.1"/>
    <property type="molecule type" value="Transcribed_RNA"/>
</dbReference>
<dbReference type="PANTHER" id="PTHR10783:SF103">
    <property type="entry name" value="SOLUTE CARRIER FAMILY 53 MEMBER 1"/>
    <property type="match status" value="1"/>
</dbReference>
<comment type="similarity">
    <text evidence="2">Belongs to the SYG1 (TC 2.A.94) family.</text>
</comment>
<feature type="transmembrane region" description="Helical" evidence="6">
    <location>
        <begin position="230"/>
        <end position="251"/>
    </location>
</feature>
<feature type="transmembrane region" description="Helical" evidence="6">
    <location>
        <begin position="263"/>
        <end position="284"/>
    </location>
</feature>
<proteinExistence type="inferred from homology"/>
<dbReference type="AlphaFoldDB" id="A0A1B6D1A0"/>
<dbReference type="Pfam" id="PF03124">
    <property type="entry name" value="EXS"/>
    <property type="match status" value="1"/>
</dbReference>
<keyword evidence="4 6" id="KW-1133">Transmembrane helix</keyword>
<feature type="transmembrane region" description="Helical" evidence="6">
    <location>
        <begin position="337"/>
        <end position="353"/>
    </location>
</feature>
<dbReference type="InterPro" id="IPR004331">
    <property type="entry name" value="SPX_dom"/>
</dbReference>
<feature type="transmembrane region" description="Helical" evidence="6">
    <location>
        <begin position="394"/>
        <end position="410"/>
    </location>
</feature>
<accession>A0A1B6D1A0</accession>
<evidence type="ECO:0008006" key="10">
    <source>
        <dbReference type="Google" id="ProtNLM"/>
    </source>
</evidence>
<feature type="transmembrane region" description="Helical" evidence="6">
    <location>
        <begin position="544"/>
        <end position="563"/>
    </location>
</feature>
<name>A0A1B6D1A0_9HEMI</name>
<evidence type="ECO:0000256" key="2">
    <source>
        <dbReference type="ARBA" id="ARBA00009665"/>
    </source>
</evidence>
<feature type="transmembrane region" description="Helical" evidence="6">
    <location>
        <begin position="465"/>
        <end position="483"/>
    </location>
</feature>
<dbReference type="PROSITE" id="PS51380">
    <property type="entry name" value="EXS"/>
    <property type="match status" value="1"/>
</dbReference>
<dbReference type="CDD" id="cd14477">
    <property type="entry name" value="SPX_XPR1_like"/>
    <property type="match status" value="1"/>
</dbReference>
<dbReference type="GO" id="GO:0005886">
    <property type="term" value="C:plasma membrane"/>
    <property type="evidence" value="ECO:0007669"/>
    <property type="project" value="TreeGrafter"/>
</dbReference>
<evidence type="ECO:0000259" key="7">
    <source>
        <dbReference type="PROSITE" id="PS51380"/>
    </source>
</evidence>
<reference evidence="9" key="1">
    <citation type="submission" date="2015-12" db="EMBL/GenBank/DDBJ databases">
        <title>De novo transcriptome assembly of four potential Pierce s Disease insect vectors from Arizona vineyards.</title>
        <authorList>
            <person name="Tassone E.E."/>
        </authorList>
    </citation>
    <scope>NUCLEOTIDE SEQUENCE</scope>
</reference>